<gene>
    <name evidence="2" type="ORF">Val02_10080</name>
</gene>
<dbReference type="AlphaFoldDB" id="A0A8J3YH32"/>
<dbReference type="EMBL" id="BOPF01000003">
    <property type="protein sequence ID" value="GIJ44122.1"/>
    <property type="molecule type" value="Genomic_DNA"/>
</dbReference>
<dbReference type="RefSeq" id="WP_203897698.1">
    <property type="nucleotide sequence ID" value="NZ_BOPF01000003.1"/>
</dbReference>
<organism evidence="2 3">
    <name type="scientific">Virgisporangium aliadipatigenens</name>
    <dbReference type="NCBI Taxonomy" id="741659"/>
    <lineage>
        <taxon>Bacteria</taxon>
        <taxon>Bacillati</taxon>
        <taxon>Actinomycetota</taxon>
        <taxon>Actinomycetes</taxon>
        <taxon>Micromonosporales</taxon>
        <taxon>Micromonosporaceae</taxon>
        <taxon>Virgisporangium</taxon>
    </lineage>
</organism>
<reference evidence="2" key="1">
    <citation type="submission" date="2021-01" db="EMBL/GenBank/DDBJ databases">
        <title>Whole genome shotgun sequence of Virgisporangium aliadipatigenens NBRC 105644.</title>
        <authorList>
            <person name="Komaki H."/>
            <person name="Tamura T."/>
        </authorList>
    </citation>
    <scope>NUCLEOTIDE SEQUENCE</scope>
    <source>
        <strain evidence="2">NBRC 105644</strain>
    </source>
</reference>
<evidence type="ECO:0000313" key="2">
    <source>
        <dbReference type="EMBL" id="GIJ44122.1"/>
    </source>
</evidence>
<protein>
    <recommendedName>
        <fullName evidence="4">Tetratricopeptide repeat protein</fullName>
    </recommendedName>
</protein>
<name>A0A8J3YH32_9ACTN</name>
<evidence type="ECO:0008006" key="4">
    <source>
        <dbReference type="Google" id="ProtNLM"/>
    </source>
</evidence>
<keyword evidence="3" id="KW-1185">Reference proteome</keyword>
<dbReference type="Proteomes" id="UP000619260">
    <property type="component" value="Unassembled WGS sequence"/>
</dbReference>
<feature type="region of interest" description="Disordered" evidence="1">
    <location>
        <begin position="87"/>
        <end position="122"/>
    </location>
</feature>
<evidence type="ECO:0000313" key="3">
    <source>
        <dbReference type="Proteomes" id="UP000619260"/>
    </source>
</evidence>
<dbReference type="InterPro" id="IPR011990">
    <property type="entry name" value="TPR-like_helical_dom_sf"/>
</dbReference>
<sequence>MVDPAAVAHLICIALSATAPAPVGDGERRLLEDVLTQQLGADALVDVKAAIDGEGRDAAAARLATRLVGLPRAQLEYLAVVAGGAAEGGSGGGERSAEIGGTAATTQSSPIPIGRASAGAPSPADATAVIRAEQRHIADITTMLGPDHPDTLAARLGLARVYRWAGREYDAIRVLERVLADRERLFTAGHPDTLAARTLLRRWRAALKPQELPPL</sequence>
<dbReference type="SUPFAM" id="SSF48452">
    <property type="entry name" value="TPR-like"/>
    <property type="match status" value="1"/>
</dbReference>
<comment type="caution">
    <text evidence="2">The sequence shown here is derived from an EMBL/GenBank/DDBJ whole genome shotgun (WGS) entry which is preliminary data.</text>
</comment>
<dbReference type="Pfam" id="PF13374">
    <property type="entry name" value="TPR_10"/>
    <property type="match status" value="1"/>
</dbReference>
<dbReference type="Gene3D" id="1.25.40.10">
    <property type="entry name" value="Tetratricopeptide repeat domain"/>
    <property type="match status" value="1"/>
</dbReference>
<accession>A0A8J3YH32</accession>
<proteinExistence type="predicted"/>
<evidence type="ECO:0000256" key="1">
    <source>
        <dbReference type="SAM" id="MobiDB-lite"/>
    </source>
</evidence>